<evidence type="ECO:0000313" key="2">
    <source>
        <dbReference type="Proteomes" id="UP000321749"/>
    </source>
</evidence>
<organism evidence="1 2">
    <name type="scientific">Agrococcus baldri</name>
    <dbReference type="NCBI Taxonomy" id="153730"/>
    <lineage>
        <taxon>Bacteria</taxon>
        <taxon>Bacillati</taxon>
        <taxon>Actinomycetota</taxon>
        <taxon>Actinomycetes</taxon>
        <taxon>Micrococcales</taxon>
        <taxon>Microbacteriaceae</taxon>
        <taxon>Agrococcus</taxon>
    </lineage>
</organism>
<reference evidence="1 2" key="1">
    <citation type="submission" date="2019-07" db="EMBL/GenBank/DDBJ databases">
        <title>Whole genome shotgun sequence of Agrococcus baldri NBRC 103055.</title>
        <authorList>
            <person name="Hosoyama A."/>
            <person name="Uohara A."/>
            <person name="Ohji S."/>
            <person name="Ichikawa N."/>
        </authorList>
    </citation>
    <scope>NUCLEOTIDE SEQUENCE [LARGE SCALE GENOMIC DNA]</scope>
    <source>
        <strain evidence="1 2">NBRC 103055</strain>
    </source>
</reference>
<comment type="caution">
    <text evidence="1">The sequence shown here is derived from an EMBL/GenBank/DDBJ whole genome shotgun (WGS) entry which is preliminary data.</text>
</comment>
<sequence length="164" mass="17839">MTATLANNVRRPPQLAELIERLLSADLYIGFDRDFDEDEPDEHPLQIVRYRDEGEQQQLLANAFIALWKDAREPHETAGASAVSRATGAVADALARHDRDANGTPWGTVHAFKRLEAQVVILADGDGATHSRKTGFTSALPAPPSVVVALTSLEENAERASMPT</sequence>
<accession>A0AA87RJK1</accession>
<dbReference type="AlphaFoldDB" id="A0AA87RJK1"/>
<proteinExistence type="predicted"/>
<name>A0AA87RJK1_9MICO</name>
<dbReference type="Proteomes" id="UP000321749">
    <property type="component" value="Unassembled WGS sequence"/>
</dbReference>
<dbReference type="RefSeq" id="WP_146796759.1">
    <property type="nucleotide sequence ID" value="NZ_BJUU01000025.1"/>
</dbReference>
<gene>
    <name evidence="1" type="ORF">ABA31_27060</name>
</gene>
<dbReference type="EMBL" id="BJUU01000025">
    <property type="protein sequence ID" value="GEK81355.1"/>
    <property type="molecule type" value="Genomic_DNA"/>
</dbReference>
<protein>
    <submittedName>
        <fullName evidence="1">Uncharacterized protein</fullName>
    </submittedName>
</protein>
<evidence type="ECO:0000313" key="1">
    <source>
        <dbReference type="EMBL" id="GEK81355.1"/>
    </source>
</evidence>
<keyword evidence="2" id="KW-1185">Reference proteome</keyword>